<keyword evidence="1" id="KW-0472">Membrane</keyword>
<reference evidence="2" key="1">
    <citation type="submission" date="2021-03" db="EMBL/GenBank/DDBJ databases">
        <authorList>
            <person name="Kanchanasin P."/>
            <person name="Saeng-In P."/>
            <person name="Phongsopitanun W."/>
            <person name="Yuki M."/>
            <person name="Kudo T."/>
            <person name="Ohkuma M."/>
            <person name="Tanasupawat S."/>
        </authorList>
    </citation>
    <scope>NUCLEOTIDE SEQUENCE</scope>
    <source>
        <strain evidence="2">GKU 128</strain>
    </source>
</reference>
<keyword evidence="3" id="KW-1185">Reference proteome</keyword>
<comment type="caution">
    <text evidence="2">The sequence shown here is derived from an EMBL/GenBank/DDBJ whole genome shotgun (WGS) entry which is preliminary data.</text>
</comment>
<keyword evidence="1" id="KW-0812">Transmembrane</keyword>
<sequence>MTSRIDGLVADLASVRDDDITSEPLGSGGKALLTAITAAPAPTPAPTPTTAGGGLLGGRRRAPRVLVGAVAVAGAAAAVVVGMGGSDSGPLRSYANAAVSVHATGRTYEVEVKDAYADQRKFAEAFAKVGLDARLRIVPAPPGAERTVLQENTLHEPKGGMPPGGLSGTSTSIMKCPPGEEGACPLKVRLGGEMFLREGADIIIGRKARPGELYWNVMGTTGDRPKSLHLTGRTAAQALKDLRRRGFSVAFMFGTFKPDGSGQAWDAPPNWRPAGERRVTGAWMRSSNSVGLMLLPIKNDPQPRPFS</sequence>
<name>A0A939PAE3_9ACTN</name>
<dbReference type="Proteomes" id="UP000669179">
    <property type="component" value="Unassembled WGS sequence"/>
</dbReference>
<evidence type="ECO:0000256" key="1">
    <source>
        <dbReference type="SAM" id="Phobius"/>
    </source>
</evidence>
<accession>A0A939PAE3</accession>
<gene>
    <name evidence="2" type="ORF">J4573_17590</name>
</gene>
<keyword evidence="1" id="KW-1133">Transmembrane helix</keyword>
<protein>
    <submittedName>
        <fullName evidence="2">Uncharacterized protein</fullName>
    </submittedName>
</protein>
<feature type="transmembrane region" description="Helical" evidence="1">
    <location>
        <begin position="65"/>
        <end position="85"/>
    </location>
</feature>
<dbReference type="EMBL" id="JAGEOJ010000006">
    <property type="protein sequence ID" value="MBO2448920.1"/>
    <property type="molecule type" value="Genomic_DNA"/>
</dbReference>
<evidence type="ECO:0000313" key="3">
    <source>
        <dbReference type="Proteomes" id="UP000669179"/>
    </source>
</evidence>
<dbReference type="AlphaFoldDB" id="A0A939PAE3"/>
<organism evidence="2 3">
    <name type="scientific">Actinomadura barringtoniae</name>
    <dbReference type="NCBI Taxonomy" id="1427535"/>
    <lineage>
        <taxon>Bacteria</taxon>
        <taxon>Bacillati</taxon>
        <taxon>Actinomycetota</taxon>
        <taxon>Actinomycetes</taxon>
        <taxon>Streptosporangiales</taxon>
        <taxon>Thermomonosporaceae</taxon>
        <taxon>Actinomadura</taxon>
    </lineage>
</organism>
<proteinExistence type="predicted"/>
<dbReference type="RefSeq" id="WP_208256585.1">
    <property type="nucleotide sequence ID" value="NZ_JAGEOJ010000006.1"/>
</dbReference>
<evidence type="ECO:0000313" key="2">
    <source>
        <dbReference type="EMBL" id="MBO2448920.1"/>
    </source>
</evidence>